<dbReference type="KEGG" id="rhf:EUB48_06860"/>
<dbReference type="AlphaFoldDB" id="A0A515D9H2"/>
<dbReference type="OrthoDB" id="9149266at2"/>
<proteinExistence type="predicted"/>
<feature type="compositionally biased region" description="Polar residues" evidence="1">
    <location>
        <begin position="215"/>
        <end position="232"/>
    </location>
</feature>
<reference evidence="4 5" key="1">
    <citation type="submission" date="2019-01" db="EMBL/GenBank/DDBJ databases">
        <title>Genomic insights into a novel species Rhodoferax sp.</title>
        <authorList>
            <person name="Jin L."/>
        </authorList>
    </citation>
    <scope>NUCLEOTIDE SEQUENCE [LARGE SCALE GENOMIC DNA]</scope>
    <source>
        <strain evidence="4 5">CHu59-6-5</strain>
    </source>
</reference>
<evidence type="ECO:0000259" key="3">
    <source>
        <dbReference type="Pfam" id="PF10881"/>
    </source>
</evidence>
<evidence type="ECO:0000313" key="5">
    <source>
        <dbReference type="Proteomes" id="UP000316798"/>
    </source>
</evidence>
<evidence type="ECO:0000256" key="2">
    <source>
        <dbReference type="SAM" id="Phobius"/>
    </source>
</evidence>
<sequence length="243" mass="27266">MDKFTGGLSIGLALLASLVFGAAVHAWWLHRQAHKRRRVPKRWPLSPRPLANSRERQVWRWLTRAFVGHHVMIKIPVTRFTMPRNKEQGLHWYKLLTGVYCTFTICRADGNVIGCVDVPGRLGLAEKNQRLKRRLLSQCGIAYALVEPDKLPTLSEIRTEFLGEMASMSMDRERSESAMSAARASLREALVRQRETRNSDLSPLSPTPDSASGGLRSSFTTLSGELQPNSFLTPLDSREAGLS</sequence>
<gene>
    <name evidence="4" type="ORF">EUB48_06860</name>
</gene>
<dbReference type="InterPro" id="IPR024402">
    <property type="entry name" value="DUF2726"/>
</dbReference>
<evidence type="ECO:0000313" key="4">
    <source>
        <dbReference type="EMBL" id="QDL37034.1"/>
    </source>
</evidence>
<accession>A0A515D9H2</accession>
<feature type="transmembrane region" description="Helical" evidence="2">
    <location>
        <begin position="6"/>
        <end position="28"/>
    </location>
</feature>
<organism evidence="4 5">
    <name type="scientific">Rhodoferax sediminis</name>
    <dbReference type="NCBI Taxonomy" id="2509614"/>
    <lineage>
        <taxon>Bacteria</taxon>
        <taxon>Pseudomonadati</taxon>
        <taxon>Pseudomonadota</taxon>
        <taxon>Betaproteobacteria</taxon>
        <taxon>Burkholderiales</taxon>
        <taxon>Comamonadaceae</taxon>
        <taxon>Rhodoferax</taxon>
    </lineage>
</organism>
<name>A0A515D9H2_9BURK</name>
<evidence type="ECO:0000256" key="1">
    <source>
        <dbReference type="SAM" id="MobiDB-lite"/>
    </source>
</evidence>
<keyword evidence="5" id="KW-1185">Reference proteome</keyword>
<protein>
    <submittedName>
        <fullName evidence="4">DUF2726 domain-containing protein</fullName>
    </submittedName>
</protein>
<feature type="compositionally biased region" description="Low complexity" evidence="1">
    <location>
        <begin position="199"/>
        <end position="212"/>
    </location>
</feature>
<keyword evidence="2" id="KW-1133">Transmembrane helix</keyword>
<dbReference type="Pfam" id="PF10881">
    <property type="entry name" value="DUF2726"/>
    <property type="match status" value="1"/>
</dbReference>
<dbReference type="RefSeq" id="WP_142818191.1">
    <property type="nucleotide sequence ID" value="NZ_CP035503.1"/>
</dbReference>
<feature type="domain" description="DUF2726" evidence="3">
    <location>
        <begin position="48"/>
        <end position="161"/>
    </location>
</feature>
<feature type="region of interest" description="Disordered" evidence="1">
    <location>
        <begin position="192"/>
        <end position="243"/>
    </location>
</feature>
<dbReference type="EMBL" id="CP035503">
    <property type="protein sequence ID" value="QDL37034.1"/>
    <property type="molecule type" value="Genomic_DNA"/>
</dbReference>
<keyword evidence="2" id="KW-0472">Membrane</keyword>
<keyword evidence="2" id="KW-0812">Transmembrane</keyword>
<dbReference type="Proteomes" id="UP000316798">
    <property type="component" value="Chromosome"/>
</dbReference>